<feature type="compositionally biased region" description="Polar residues" evidence="1">
    <location>
        <begin position="370"/>
        <end position="386"/>
    </location>
</feature>
<feature type="region of interest" description="Disordered" evidence="1">
    <location>
        <begin position="525"/>
        <end position="555"/>
    </location>
</feature>
<feature type="compositionally biased region" description="Low complexity" evidence="1">
    <location>
        <begin position="389"/>
        <end position="402"/>
    </location>
</feature>
<feature type="region of interest" description="Disordered" evidence="1">
    <location>
        <begin position="670"/>
        <end position="690"/>
    </location>
</feature>
<feature type="region of interest" description="Disordered" evidence="1">
    <location>
        <begin position="578"/>
        <end position="602"/>
    </location>
</feature>
<feature type="region of interest" description="Disordered" evidence="1">
    <location>
        <begin position="103"/>
        <end position="131"/>
    </location>
</feature>
<evidence type="ECO:0000313" key="2">
    <source>
        <dbReference type="EMBL" id="PPJ53767.1"/>
    </source>
</evidence>
<organism evidence="2 3">
    <name type="scientific">Cercospora berteroae</name>
    <dbReference type="NCBI Taxonomy" id="357750"/>
    <lineage>
        <taxon>Eukaryota</taxon>
        <taxon>Fungi</taxon>
        <taxon>Dikarya</taxon>
        <taxon>Ascomycota</taxon>
        <taxon>Pezizomycotina</taxon>
        <taxon>Dothideomycetes</taxon>
        <taxon>Dothideomycetidae</taxon>
        <taxon>Mycosphaerellales</taxon>
        <taxon>Mycosphaerellaceae</taxon>
        <taxon>Cercospora</taxon>
    </lineage>
</organism>
<accession>A0A2S6C207</accession>
<feature type="region of interest" description="Disordered" evidence="1">
    <location>
        <begin position="41"/>
        <end position="88"/>
    </location>
</feature>
<reference evidence="3" key="1">
    <citation type="journal article" date="2017" name="bioRxiv">
        <title>Conservation of a gene cluster reveals novel cercosporin biosynthetic mechanisms and extends production to the genus Colletotrichum.</title>
        <authorList>
            <person name="de Jonge R."/>
            <person name="Ebert M.K."/>
            <person name="Huitt-Roehl C.R."/>
            <person name="Pal P."/>
            <person name="Suttle J.C."/>
            <person name="Spanner R.E."/>
            <person name="Neubauer J.D."/>
            <person name="Jurick W.M.II."/>
            <person name="Stott K.A."/>
            <person name="Secor G.A."/>
            <person name="Thomma B.P.H.J."/>
            <person name="Van de Peer Y."/>
            <person name="Townsend C.A."/>
            <person name="Bolton M.D."/>
        </authorList>
    </citation>
    <scope>NUCLEOTIDE SEQUENCE [LARGE SCALE GENOMIC DNA]</scope>
    <source>
        <strain evidence="3">CBS538.71</strain>
    </source>
</reference>
<evidence type="ECO:0000313" key="3">
    <source>
        <dbReference type="Proteomes" id="UP000237631"/>
    </source>
</evidence>
<feature type="region of interest" description="Disordered" evidence="1">
    <location>
        <begin position="363"/>
        <end position="414"/>
    </location>
</feature>
<sequence>MDFYDGTQYARDSVATFDSEQSTNTASSIFSVARSNSRASTNTAYSSHSQPYAQAIPSLDPPQRTAPAGSASNGWPSTIGHERQRAAQSITDPRRLALYTAAQRAPSQAVDTKASPISPANRQHTPLAEKQANNKFACSHCREVFTKKSDRKKHWHNRCQYLGDPKTPEGAFDAFVCPQCDHVARNEDQQRRHQKVSGHKGDWAPIRLCQKARYTCSNHDTIFHNAHAFYAHFERDNCPLNNHSGGKDGYRHHQARVAVLLQEGRDELHERHTHLYAALLAYCSGHGMRADAWRPIVQRLPAEEALTIANKLEWGLQNANGSAVSRLGFTDVMEMVAQAVPRSAICDFKHEAAWCVGNVPPSRSIEHSGQRPSSQPHSARSAQRGPNDSAMKQASASAQAQAHPRSQGRHGGAGFAVHRTEPLLRTDEADFATRWPEARRDLDHSHNERRPAQYFTDASTHLPEMEVMKSTTPVFLAAMAQRTFPDNNQTHWHDEDDWDIVDQVSMPMSNITASDHDHYPEFQALTPSPTKDTHSEWTIPAPPSRKRPISTSSSVLPDSIVRSKAGPKHNLALRPASKDFTTSVQTTAVPQSPRTSQRSSGESIVGKWFNYANYFEQPATPTLLLPGTKGADYSDANNHQQAPQSSTLPERSRTAGQAVKAVFRKMKTPSVREISDASSESTMTSPPRARPISRCVHCGKVDDIACLTNHISDRRQAQARHNRRNGSILDPTAVAEAFNEFDPTFDMFANYAGYPNDIHHF</sequence>
<evidence type="ECO:0000256" key="1">
    <source>
        <dbReference type="SAM" id="MobiDB-lite"/>
    </source>
</evidence>
<proteinExistence type="predicted"/>
<keyword evidence="3" id="KW-1185">Reference proteome</keyword>
<protein>
    <submittedName>
        <fullName evidence="2">Uncharacterized protein</fullName>
    </submittedName>
</protein>
<feature type="region of interest" description="Disordered" evidence="1">
    <location>
        <begin position="625"/>
        <end position="655"/>
    </location>
</feature>
<dbReference type="EMBL" id="PNEN01000576">
    <property type="protein sequence ID" value="PPJ53767.1"/>
    <property type="molecule type" value="Genomic_DNA"/>
</dbReference>
<feature type="compositionally biased region" description="Polar residues" evidence="1">
    <location>
        <begin position="579"/>
        <end position="602"/>
    </location>
</feature>
<feature type="compositionally biased region" description="Polar residues" evidence="1">
    <location>
        <begin position="676"/>
        <end position="685"/>
    </location>
</feature>
<name>A0A2S6C207_9PEZI</name>
<feature type="compositionally biased region" description="Polar residues" evidence="1">
    <location>
        <begin position="41"/>
        <end position="52"/>
    </location>
</feature>
<dbReference type="AlphaFoldDB" id="A0A2S6C207"/>
<gene>
    <name evidence="2" type="ORF">CBER1_04545</name>
</gene>
<dbReference type="OrthoDB" id="3634555at2759"/>
<feature type="compositionally biased region" description="Polar residues" evidence="1">
    <location>
        <begin position="635"/>
        <end position="649"/>
    </location>
</feature>
<dbReference type="Proteomes" id="UP000237631">
    <property type="component" value="Unassembled WGS sequence"/>
</dbReference>
<comment type="caution">
    <text evidence="2">The sequence shown here is derived from an EMBL/GenBank/DDBJ whole genome shotgun (WGS) entry which is preliminary data.</text>
</comment>